<dbReference type="PANTHER" id="PTHR45947:SF13">
    <property type="entry name" value="TRANSFERASE"/>
    <property type="match status" value="1"/>
</dbReference>
<gene>
    <name evidence="2" type="ORF">PM02_06485</name>
</gene>
<feature type="domain" description="Glycosyltransferase subfamily 4-like N-terminal" evidence="1">
    <location>
        <begin position="16"/>
        <end position="213"/>
    </location>
</feature>
<evidence type="ECO:0000259" key="1">
    <source>
        <dbReference type="Pfam" id="PF13439"/>
    </source>
</evidence>
<organism evidence="2 3">
    <name type="scientific">Sulfitobacter mediterraneus</name>
    <dbReference type="NCBI Taxonomy" id="83219"/>
    <lineage>
        <taxon>Bacteria</taxon>
        <taxon>Pseudomonadati</taxon>
        <taxon>Pseudomonadota</taxon>
        <taxon>Alphaproteobacteria</taxon>
        <taxon>Rhodobacterales</taxon>
        <taxon>Roseobacteraceae</taxon>
        <taxon>Sulfitobacter</taxon>
    </lineage>
</organism>
<dbReference type="PANTHER" id="PTHR45947">
    <property type="entry name" value="SULFOQUINOVOSYL TRANSFERASE SQD2"/>
    <property type="match status" value="1"/>
</dbReference>
<dbReference type="InterPro" id="IPR050194">
    <property type="entry name" value="Glycosyltransferase_grp1"/>
</dbReference>
<dbReference type="Pfam" id="PF13692">
    <property type="entry name" value="Glyco_trans_1_4"/>
    <property type="match status" value="1"/>
</dbReference>
<keyword evidence="3" id="KW-1185">Reference proteome</keyword>
<sequence>MRHILVANVFFAPHSYGGATVVAEQVARALIRRGGFRVTAVSLCCRAGIADYAVLKSETEGIANYQINVPAGRSYGEAYDNPAITARIAELIHSLSPDIVHAHCLQDLGAGVITAARDQNVPVILSVHDFWWICERQFMIRMDQAYCGQDPVRIKECKGCVQNYWAAKTRFEHLQSIGNQVQLVTYPSQFAKNLCEKSGFASGRGVVWENGVRLPDKGFLKARRERREQDPRVVFGFVGGPSQIKGWPVIRAAFAGVSRADFRVLLVDGSIDGSWWQGHDFSDLPGEWEAHSRYSQDDMDAFFAKIDVLLFMSQWKETFGLVIREALARGIQVIQTDSGGSTEHGLIAQDQLIPIGPDPAPLRHQISQAIEAHPAQQAPQKIADFASQAAEFERLMSQVLLEQVTT</sequence>
<dbReference type="Proteomes" id="UP000027337">
    <property type="component" value="Unassembled WGS sequence"/>
</dbReference>
<reference evidence="2 3" key="1">
    <citation type="journal article" date="2014" name="Genome Announc.">
        <title>Draft Genome Sequences of Two Isolates of the Roseobacter Group, Sulfitobacter sp. Strains 3SOLIMAR09 and 1FIGIMAR09, from Harbors of Mallorca Island (Mediterranean Sea).</title>
        <authorList>
            <person name="Mas-Llado M."/>
            <person name="Pina-Villalonga J.M."/>
            <person name="Brunet-Galmes I."/>
            <person name="Nogales B."/>
            <person name="Bosch R."/>
        </authorList>
    </citation>
    <scope>NUCLEOTIDE SEQUENCE [LARGE SCALE GENOMIC DNA]</scope>
    <source>
        <strain evidence="2 3">1FIGIMAR09</strain>
    </source>
</reference>
<evidence type="ECO:0000313" key="2">
    <source>
        <dbReference type="EMBL" id="KAJ04017.1"/>
    </source>
</evidence>
<dbReference type="eggNOG" id="COG0297">
    <property type="taxonomic scope" value="Bacteria"/>
</dbReference>
<dbReference type="SUPFAM" id="SSF53756">
    <property type="entry name" value="UDP-Glycosyltransferase/glycogen phosphorylase"/>
    <property type="match status" value="1"/>
</dbReference>
<protein>
    <recommendedName>
        <fullName evidence="1">Glycosyltransferase subfamily 4-like N-terminal domain-containing protein</fullName>
    </recommendedName>
</protein>
<dbReference type="Pfam" id="PF13439">
    <property type="entry name" value="Glyco_transf_4"/>
    <property type="match status" value="1"/>
</dbReference>
<dbReference type="GO" id="GO:0016757">
    <property type="term" value="F:glycosyltransferase activity"/>
    <property type="evidence" value="ECO:0007669"/>
    <property type="project" value="UniProtKB-ARBA"/>
</dbReference>
<dbReference type="Gene3D" id="3.40.50.2000">
    <property type="entry name" value="Glycogen Phosphorylase B"/>
    <property type="match status" value="2"/>
</dbReference>
<dbReference type="EMBL" id="JEMU01000004">
    <property type="protein sequence ID" value="KAJ04017.1"/>
    <property type="molecule type" value="Genomic_DNA"/>
</dbReference>
<proteinExistence type="predicted"/>
<dbReference type="STRING" id="83219.PM02_06485"/>
<comment type="caution">
    <text evidence="2">The sequence shown here is derived from an EMBL/GenBank/DDBJ whole genome shotgun (WGS) entry which is preliminary data.</text>
</comment>
<dbReference type="AlphaFoldDB" id="A0A061SSZ4"/>
<name>A0A061SSZ4_9RHOB</name>
<evidence type="ECO:0000313" key="3">
    <source>
        <dbReference type="Proteomes" id="UP000027337"/>
    </source>
</evidence>
<dbReference type="InterPro" id="IPR028098">
    <property type="entry name" value="Glyco_trans_4-like_N"/>
</dbReference>
<dbReference type="RefSeq" id="WP_037906417.1">
    <property type="nucleotide sequence ID" value="NZ_JEMU01000004.1"/>
</dbReference>
<accession>A0A061SSZ4</accession>